<dbReference type="GO" id="GO:0005737">
    <property type="term" value="C:cytoplasm"/>
    <property type="evidence" value="ECO:0007669"/>
    <property type="project" value="TreeGrafter"/>
</dbReference>
<feature type="compositionally biased region" description="Polar residues" evidence="2">
    <location>
        <begin position="175"/>
        <end position="195"/>
    </location>
</feature>
<name>A0A8S4E4P4_PLUXY</name>
<comment type="caution">
    <text evidence="6">The sequence shown here is derived from an EMBL/GenBank/DDBJ whole genome shotgun (WGS) entry which is preliminary data.</text>
</comment>
<feature type="compositionally biased region" description="Basic and acidic residues" evidence="2">
    <location>
        <begin position="283"/>
        <end position="293"/>
    </location>
</feature>
<dbReference type="PANTHER" id="PTHR13335:SF1">
    <property type="entry name" value="TARGET OF RAPAMYCIN COMPLEX 2 SUBUNIT MAPKAP1"/>
    <property type="match status" value="1"/>
</dbReference>
<organism evidence="6 7">
    <name type="scientific">Plutella xylostella</name>
    <name type="common">Diamondback moth</name>
    <name type="synonym">Plutella maculipennis</name>
    <dbReference type="NCBI Taxonomy" id="51655"/>
    <lineage>
        <taxon>Eukaryota</taxon>
        <taxon>Metazoa</taxon>
        <taxon>Ecdysozoa</taxon>
        <taxon>Arthropoda</taxon>
        <taxon>Hexapoda</taxon>
        <taxon>Insecta</taxon>
        <taxon>Pterygota</taxon>
        <taxon>Neoptera</taxon>
        <taxon>Endopterygota</taxon>
        <taxon>Lepidoptera</taxon>
        <taxon>Glossata</taxon>
        <taxon>Ditrysia</taxon>
        <taxon>Yponomeutoidea</taxon>
        <taxon>Plutellidae</taxon>
        <taxon>Plutella</taxon>
    </lineage>
</organism>
<reference evidence="6" key="1">
    <citation type="submission" date="2020-11" db="EMBL/GenBank/DDBJ databases">
        <authorList>
            <person name="Whiteford S."/>
        </authorList>
    </citation>
    <scope>NUCLEOTIDE SEQUENCE</scope>
</reference>
<gene>
    <name evidence="6" type="ORF">PLXY2_LOCUS4306</name>
</gene>
<feature type="region of interest" description="Disordered" evidence="2">
    <location>
        <begin position="272"/>
        <end position="293"/>
    </location>
</feature>
<dbReference type="PANTHER" id="PTHR13335">
    <property type="entry name" value="TARGET OF RAPAMYCIN COMPLEX 2 SUBUNIT MAPKAP1"/>
    <property type="match status" value="1"/>
</dbReference>
<dbReference type="InterPro" id="IPR031567">
    <property type="entry name" value="CRIM_dom"/>
</dbReference>
<dbReference type="AlphaFoldDB" id="A0A8S4E4P4"/>
<dbReference type="InterPro" id="IPR031313">
    <property type="entry name" value="Sin1_PH_dom"/>
</dbReference>
<accession>A0A8S4E4P4</accession>
<dbReference type="GO" id="GO:0005886">
    <property type="term" value="C:plasma membrane"/>
    <property type="evidence" value="ECO:0007669"/>
    <property type="project" value="TreeGrafter"/>
</dbReference>
<dbReference type="Pfam" id="PF16979">
    <property type="entry name" value="SIN1_PH"/>
    <property type="match status" value="1"/>
</dbReference>
<feature type="domain" description="CRIM" evidence="4">
    <location>
        <begin position="391"/>
        <end position="518"/>
    </location>
</feature>
<keyword evidence="7" id="KW-1185">Reference proteome</keyword>
<evidence type="ECO:0000259" key="3">
    <source>
        <dbReference type="Pfam" id="PF05422"/>
    </source>
</evidence>
<dbReference type="InterPro" id="IPR011993">
    <property type="entry name" value="PH-like_dom_sf"/>
</dbReference>
<dbReference type="Pfam" id="PF16978">
    <property type="entry name" value="CRIM"/>
    <property type="match status" value="1"/>
</dbReference>
<feature type="domain" description="Sin1 N-terminal" evidence="3">
    <location>
        <begin position="243"/>
        <end position="382"/>
    </location>
</feature>
<feature type="region of interest" description="Disordered" evidence="2">
    <location>
        <begin position="747"/>
        <end position="766"/>
    </location>
</feature>
<sequence length="766" mass="85127">MSSTSSPKNKEKQVSGPAPPGSRSEDRTLGAPKQPRSGPRVHSCSPQPVPSSPESEDEKSESSPPSNPSGMLEDATGSAPPGTPAARRPRRRADTSADTEAPRGPAAERPRHRASGADPEAPGSPASEGDRQADEDGDDSAAEPSRTPPPASTLTKPPRAETRSEYDSPKPSPETAPSGTPNASPNSWATASSDKTPLRLTPLIADHYPKETKKKQNSTKVQTGTMATYDNKHWLLTNIRNSFISTDDTGMCEIVMSGENYPKLFYNKAMEEKSRMQSSSPNKSKEVDAEAEERGLREIVTEFDPYLDLEESDDEVDGSYIRYEDFGPHRYFGRQRSNTAQWLDKKEQALKKAAKIKVVKWETPAAALSNEEKAEIFTKNEVKPSSNVKKKSLLADQLEKCPHLPHRQYLEYAKYDGTAQLGQQTKTFKIFMTMLSDKHQNYPVVVCIIANAKIQDLIGFTCYKYSIEHPEISLGSAQGYGLCIAEDDGEVDWTFPCLDADEPCSKFGFTCLGLVELKNLVRHTPLPLPETGGFSGAFPMFTNKDESGQSNPDNQRQHSQTSDAVLYAIQAVNEDKKGHSRDKDTASHMMATDAPQYRAYRVQLLHRVRANTPVSLAVTLDRIEHRANTPVSLAVTLDRIEVEPLISGSHNIFSRKKFFLHSIDSVAWCQVLDARSSKATFRLVYSRNGTTSYDHNVSADQSGFFHPNSAFKHHDFECDLDTAREIVDKVNRILDLRNSPCRREYKTAKEKKLQTRRSFQHPKHLS</sequence>
<proteinExistence type="inferred from homology"/>
<dbReference type="GO" id="GO:0038203">
    <property type="term" value="P:TORC2 signaling"/>
    <property type="evidence" value="ECO:0007669"/>
    <property type="project" value="TreeGrafter"/>
</dbReference>
<dbReference type="Gene3D" id="2.30.29.30">
    <property type="entry name" value="Pleckstrin-homology domain (PH domain)/Phosphotyrosine-binding domain (PTB)"/>
    <property type="match status" value="1"/>
</dbReference>
<evidence type="ECO:0000313" key="6">
    <source>
        <dbReference type="EMBL" id="CAG9110019.1"/>
    </source>
</evidence>
<dbReference type="InterPro" id="IPR008828">
    <property type="entry name" value="Sin1/Avo1"/>
</dbReference>
<evidence type="ECO:0000259" key="4">
    <source>
        <dbReference type="Pfam" id="PF16978"/>
    </source>
</evidence>
<dbReference type="EMBL" id="CAJHNJ030000012">
    <property type="protein sequence ID" value="CAG9110019.1"/>
    <property type="molecule type" value="Genomic_DNA"/>
</dbReference>
<comment type="similarity">
    <text evidence="1">Belongs to the SIN1 family.</text>
</comment>
<evidence type="ECO:0000256" key="1">
    <source>
        <dbReference type="ARBA" id="ARBA00009407"/>
    </source>
</evidence>
<evidence type="ECO:0000256" key="2">
    <source>
        <dbReference type="SAM" id="MobiDB-lite"/>
    </source>
</evidence>
<dbReference type="Pfam" id="PF05422">
    <property type="entry name" value="SIN1"/>
    <property type="match status" value="1"/>
</dbReference>
<feature type="domain" description="SIN1-type PH" evidence="5">
    <location>
        <begin position="626"/>
        <end position="735"/>
    </location>
</feature>
<dbReference type="GO" id="GO:0031932">
    <property type="term" value="C:TORC2 complex"/>
    <property type="evidence" value="ECO:0007669"/>
    <property type="project" value="InterPro"/>
</dbReference>
<feature type="compositionally biased region" description="Low complexity" evidence="2">
    <location>
        <begin position="75"/>
        <end position="86"/>
    </location>
</feature>
<dbReference type="InterPro" id="IPR032679">
    <property type="entry name" value="Sin1_N"/>
</dbReference>
<protein>
    <submittedName>
        <fullName evidence="6">(diamondback moth) hypothetical protein</fullName>
    </submittedName>
</protein>
<dbReference type="Proteomes" id="UP000653454">
    <property type="component" value="Unassembled WGS sequence"/>
</dbReference>
<feature type="compositionally biased region" description="Basic and acidic residues" evidence="2">
    <location>
        <begin position="158"/>
        <end position="168"/>
    </location>
</feature>
<feature type="compositionally biased region" description="Basic residues" evidence="2">
    <location>
        <begin position="754"/>
        <end position="766"/>
    </location>
</feature>
<dbReference type="GO" id="GO:0005546">
    <property type="term" value="F:phosphatidylinositol-4,5-bisphosphate binding"/>
    <property type="evidence" value="ECO:0007669"/>
    <property type="project" value="TreeGrafter"/>
</dbReference>
<evidence type="ECO:0000313" key="7">
    <source>
        <dbReference type="Proteomes" id="UP000653454"/>
    </source>
</evidence>
<feature type="region of interest" description="Disordered" evidence="2">
    <location>
        <begin position="1"/>
        <end position="198"/>
    </location>
</feature>
<evidence type="ECO:0000259" key="5">
    <source>
        <dbReference type="Pfam" id="PF16979"/>
    </source>
</evidence>